<feature type="compositionally biased region" description="Acidic residues" evidence="7">
    <location>
        <begin position="809"/>
        <end position="819"/>
    </location>
</feature>
<feature type="region of interest" description="Disordered" evidence="7">
    <location>
        <begin position="1"/>
        <end position="30"/>
    </location>
</feature>
<dbReference type="OMA" id="TEMECED"/>
<feature type="domain" description="RPGRIP1 C-terminal" evidence="9">
    <location>
        <begin position="842"/>
        <end position="1005"/>
    </location>
</feature>
<dbReference type="PANTHER" id="PTHR14240:SF1">
    <property type="entry name" value="PROTEIN FANTOM-RELATED"/>
    <property type="match status" value="1"/>
</dbReference>
<keyword evidence="5" id="KW-0966">Cell projection</keyword>
<name>A0A3P8X478_CYNSE</name>
<dbReference type="RefSeq" id="XP_008309658.1">
    <property type="nucleotide sequence ID" value="XM_008311436.3"/>
</dbReference>
<evidence type="ECO:0000256" key="4">
    <source>
        <dbReference type="ARBA" id="ARBA00023069"/>
    </source>
</evidence>
<dbReference type="Gene3D" id="2.60.40.150">
    <property type="entry name" value="C2 domain"/>
    <property type="match status" value="2"/>
</dbReference>
<dbReference type="InterPro" id="IPR031139">
    <property type="entry name" value="RPGRIP1_fam"/>
</dbReference>
<feature type="region of interest" description="Disordered" evidence="7">
    <location>
        <begin position="413"/>
        <end position="442"/>
    </location>
</feature>
<feature type="coiled-coil region" evidence="6">
    <location>
        <begin position="366"/>
        <end position="410"/>
    </location>
</feature>
<dbReference type="Ensembl" id="ENSCSET00000034356.1">
    <property type="protein sequence ID" value="ENSCSEP00000033919.1"/>
    <property type="gene ID" value="ENSCSEG00000021747.1"/>
</dbReference>
<dbReference type="AlphaFoldDB" id="A0A3P8X478"/>
<feature type="coiled-coil region" evidence="6">
    <location>
        <begin position="251"/>
        <end position="334"/>
    </location>
</feature>
<dbReference type="GO" id="GO:1905515">
    <property type="term" value="P:non-motile cilium assembly"/>
    <property type="evidence" value="ECO:0007669"/>
    <property type="project" value="TreeGrafter"/>
</dbReference>
<keyword evidence="4" id="KW-0969">Cilium</keyword>
<dbReference type="PANTHER" id="PTHR14240">
    <property type="entry name" value="RETINITIS PIGMENTOSA GTPASE REGULATOR-INTERACTING PROTEIN"/>
    <property type="match status" value="1"/>
</dbReference>
<keyword evidence="3 6" id="KW-0175">Coiled coil</keyword>
<keyword evidence="11" id="KW-1185">Reference proteome</keyword>
<feature type="region of interest" description="Disordered" evidence="7">
    <location>
        <begin position="142"/>
        <end position="184"/>
    </location>
</feature>
<dbReference type="KEGG" id="csem:103379770"/>
<dbReference type="InterPro" id="IPR041091">
    <property type="entry name" value="RPGRIP1_C"/>
</dbReference>
<protein>
    <submittedName>
        <fullName evidence="10">RPGRIP1 like</fullName>
    </submittedName>
</protein>
<evidence type="ECO:0000256" key="3">
    <source>
        <dbReference type="ARBA" id="ARBA00023054"/>
    </source>
</evidence>
<dbReference type="GeneTree" id="ENSGT00520000055620"/>
<dbReference type="FunCoup" id="A0A3P8X478">
    <property type="interactions" value="220"/>
</dbReference>
<proteinExistence type="inferred from homology"/>
<feature type="coiled-coil region" evidence="6">
    <location>
        <begin position="66"/>
        <end position="140"/>
    </location>
</feature>
<evidence type="ECO:0000256" key="7">
    <source>
        <dbReference type="SAM" id="MobiDB-lite"/>
    </source>
</evidence>
<evidence type="ECO:0000256" key="2">
    <source>
        <dbReference type="ARBA" id="ARBA00006042"/>
    </source>
</evidence>
<dbReference type="GO" id="GO:0046548">
    <property type="term" value="P:retinal rod cell development"/>
    <property type="evidence" value="ECO:0007669"/>
    <property type="project" value="TreeGrafter"/>
</dbReference>
<dbReference type="OrthoDB" id="2133912at2759"/>
<dbReference type="Gene3D" id="1.10.287.1490">
    <property type="match status" value="1"/>
</dbReference>
<dbReference type="GO" id="GO:0032391">
    <property type="term" value="C:photoreceptor connecting cilium"/>
    <property type="evidence" value="ECO:0007669"/>
    <property type="project" value="TreeGrafter"/>
</dbReference>
<dbReference type="CTD" id="23322"/>
<dbReference type="SUPFAM" id="SSF49562">
    <property type="entry name" value="C2 domain (Calcium/lipid-binding domain, CaLB)"/>
    <property type="match status" value="1"/>
</dbReference>
<dbReference type="InParanoid" id="A0A3P8X478"/>
<organism evidence="10 11">
    <name type="scientific">Cynoglossus semilaevis</name>
    <name type="common">Tongue sole</name>
    <dbReference type="NCBI Taxonomy" id="244447"/>
    <lineage>
        <taxon>Eukaryota</taxon>
        <taxon>Metazoa</taxon>
        <taxon>Chordata</taxon>
        <taxon>Craniata</taxon>
        <taxon>Vertebrata</taxon>
        <taxon>Euteleostomi</taxon>
        <taxon>Actinopterygii</taxon>
        <taxon>Neopterygii</taxon>
        <taxon>Teleostei</taxon>
        <taxon>Neoteleostei</taxon>
        <taxon>Acanthomorphata</taxon>
        <taxon>Carangaria</taxon>
        <taxon>Pleuronectiformes</taxon>
        <taxon>Pleuronectoidei</taxon>
        <taxon>Cynoglossidae</taxon>
        <taxon>Cynoglossinae</taxon>
        <taxon>Cynoglossus</taxon>
    </lineage>
</organism>
<dbReference type="Proteomes" id="UP000265120">
    <property type="component" value="Chromosome 6"/>
</dbReference>
<feature type="region of interest" description="Disordered" evidence="7">
    <location>
        <begin position="752"/>
        <end position="771"/>
    </location>
</feature>
<dbReference type="InterPro" id="IPR035892">
    <property type="entry name" value="C2_domain_sf"/>
</dbReference>
<evidence type="ECO:0000256" key="6">
    <source>
        <dbReference type="SAM" id="Coils"/>
    </source>
</evidence>
<feature type="domain" description="RPGR-interacting protein 1 first C2" evidence="8">
    <location>
        <begin position="549"/>
        <end position="683"/>
    </location>
</feature>
<dbReference type="GO" id="GO:0005856">
    <property type="term" value="C:cytoskeleton"/>
    <property type="evidence" value="ECO:0007669"/>
    <property type="project" value="UniProtKB-ARBA"/>
</dbReference>
<feature type="region of interest" description="Disordered" evidence="7">
    <location>
        <begin position="690"/>
        <end position="741"/>
    </location>
</feature>
<evidence type="ECO:0000256" key="1">
    <source>
        <dbReference type="ARBA" id="ARBA00004138"/>
    </source>
</evidence>
<reference evidence="10" key="3">
    <citation type="submission" date="2025-09" db="UniProtKB">
        <authorList>
            <consortium name="Ensembl"/>
        </authorList>
    </citation>
    <scope>IDENTIFICATION</scope>
</reference>
<evidence type="ECO:0000256" key="5">
    <source>
        <dbReference type="ARBA" id="ARBA00023273"/>
    </source>
</evidence>
<accession>A0A3P8X478</accession>
<evidence type="ECO:0000313" key="10">
    <source>
        <dbReference type="Ensembl" id="ENSCSEP00000033919.1"/>
    </source>
</evidence>
<evidence type="ECO:0000259" key="8">
    <source>
        <dbReference type="Pfam" id="PF11618"/>
    </source>
</evidence>
<reference evidence="10 11" key="1">
    <citation type="journal article" date="2014" name="Nat. Genet.">
        <title>Whole-genome sequence of a flatfish provides insights into ZW sex chromosome evolution and adaptation to a benthic lifestyle.</title>
        <authorList>
            <person name="Chen S."/>
            <person name="Zhang G."/>
            <person name="Shao C."/>
            <person name="Huang Q."/>
            <person name="Liu G."/>
            <person name="Zhang P."/>
            <person name="Song W."/>
            <person name="An N."/>
            <person name="Chalopin D."/>
            <person name="Volff J.N."/>
            <person name="Hong Y."/>
            <person name="Li Q."/>
            <person name="Sha Z."/>
            <person name="Zhou H."/>
            <person name="Xie M."/>
            <person name="Yu Q."/>
            <person name="Liu Y."/>
            <person name="Xiang H."/>
            <person name="Wang N."/>
            <person name="Wu K."/>
            <person name="Yang C."/>
            <person name="Zhou Q."/>
            <person name="Liao X."/>
            <person name="Yang L."/>
            <person name="Hu Q."/>
            <person name="Zhang J."/>
            <person name="Meng L."/>
            <person name="Jin L."/>
            <person name="Tian Y."/>
            <person name="Lian J."/>
            <person name="Yang J."/>
            <person name="Miao G."/>
            <person name="Liu S."/>
            <person name="Liang Z."/>
            <person name="Yan F."/>
            <person name="Li Y."/>
            <person name="Sun B."/>
            <person name="Zhang H."/>
            <person name="Zhang J."/>
            <person name="Zhu Y."/>
            <person name="Du M."/>
            <person name="Zhao Y."/>
            <person name="Schartl M."/>
            <person name="Tang Q."/>
            <person name="Wang J."/>
        </authorList>
    </citation>
    <scope>NUCLEOTIDE SEQUENCE</scope>
</reference>
<feature type="region of interest" description="Disordered" evidence="7">
    <location>
        <begin position="799"/>
        <end position="830"/>
    </location>
</feature>
<feature type="compositionally biased region" description="Basic and acidic residues" evidence="7">
    <location>
        <begin position="416"/>
        <end position="426"/>
    </location>
</feature>
<evidence type="ECO:0000259" key="9">
    <source>
        <dbReference type="Pfam" id="PF18111"/>
    </source>
</evidence>
<comment type="subcellular location">
    <subcellularLocation>
        <location evidence="1">Cell projection</location>
        <location evidence="1">Cilium</location>
    </subcellularLocation>
</comment>
<evidence type="ECO:0000313" key="11">
    <source>
        <dbReference type="Proteomes" id="UP000265120"/>
    </source>
</evidence>
<dbReference type="InterPro" id="IPR021656">
    <property type="entry name" value="C2-C2_1"/>
</dbReference>
<comment type="similarity">
    <text evidence="2">Belongs to the RPGRIP1 family.</text>
</comment>
<sequence>MSSQHDVAAAAAAAAGDMSRPKAVVPDTSVHQNARVRTDVSRVSRSELEDRFLRLYEESFLFKQHIQTQEDKIKQLGTKLVKLVKDRGRMEQLAAGGAQPVPGVRNVEMEMVMEELQEKVRGLQTENEGLKQRLLVAKQQLMNSQNSRPRPYKHIPPRVNSGLKRRDDSSPVSHVRPGLEETRSKNRNLENVIESQRRHIEEMEVEFEQLQVEMRSKEAEYEDRLQQVQQINKLRSHVNDNVTQIKLQKLLTDKSNAVTELEAELQEHKQTLKAAVQKLDHLSEQLRQEKQKCRDLETQLQVSSSRLELLPQQLSEVEQERDQLKESYNKLMDSIFDTSQQQRWQVQEQQLKLQILQLETALKADLHDKNQILQRLKAERENHDKLVEENKNLQLQLLEQREENRSLIGRLQSNTKVHEHRTERSDLSFLEQEEGGGRSTSTDSCVQELEAAHAETILELEKARHLLITESKISQDYKVELEAMQQKMDSDRVSYRQKMDHQTQLLHTSNAKIMKLQAQLKEKVYSSPIFRADLTGEHGGEDLDQPLGLESGEALLELQLVSASLSPALLHTLGDSEPYTFCTYSFYLFKLHSTPVVMGRRPQYGYTSKYVTSMNQDFRDYLRTDVLTVELHQALGTDWRTLGAGQIPLQQLLEQNTKVQGTMELEGSEFGSVGTVTYWLKLSRDSSDVIRSAPDSSDVIRSAPDSSDVISCRLSPDPHGLSPAPKPRPESQPKDGPGTKKVTFVNSAAEDELAAGSRLTPPSLPPLKKVEKETVWTPAAVKTGEKDQDEDKSIFSVGQLVPGSQSDSDGSEEVSEEAAGESAQSDSDDIIVHSQATGRKPSERIMVEVVSLSLRPESRVARDPSVVRLFVEYSFLDLPTEETPLSLPKPTLGRGINFNYSKVIPVDAENNAARRQLLKTVLQGQRPHMEEIRFTVVSEPPEEEEQDRECEDVGVAFLKIPSILERQEDLTDTSLDVVDVLDSSEVVGSLTVSVEGLEALQAIMDDQDLTT</sequence>
<dbReference type="Pfam" id="PF18111">
    <property type="entry name" value="RPGR1_C"/>
    <property type="match status" value="1"/>
</dbReference>
<reference evidence="10" key="2">
    <citation type="submission" date="2025-08" db="UniProtKB">
        <authorList>
            <consortium name="Ensembl"/>
        </authorList>
    </citation>
    <scope>IDENTIFICATION</scope>
</reference>
<dbReference type="Pfam" id="PF11618">
    <property type="entry name" value="C2-C2_1"/>
    <property type="match status" value="1"/>
</dbReference>
<dbReference type="STRING" id="244447.ENSCSEP00000033919"/>
<dbReference type="GeneID" id="103379770"/>